<dbReference type="Pfam" id="PF08397">
    <property type="entry name" value="IMD"/>
    <property type="match status" value="1"/>
</dbReference>
<keyword evidence="1" id="KW-0175">Coiled coil</keyword>
<dbReference type="EMBL" id="HACA01008685">
    <property type="protein sequence ID" value="CDW26046.1"/>
    <property type="molecule type" value="Transcribed_RNA"/>
</dbReference>
<feature type="region of interest" description="Disordered" evidence="2">
    <location>
        <begin position="589"/>
        <end position="609"/>
    </location>
</feature>
<feature type="compositionally biased region" description="Polar residues" evidence="2">
    <location>
        <begin position="283"/>
        <end position="303"/>
    </location>
</feature>
<feature type="compositionally biased region" description="Low complexity" evidence="2">
    <location>
        <begin position="248"/>
        <end position="282"/>
    </location>
</feature>
<proteinExistence type="predicted"/>
<feature type="region of interest" description="Disordered" evidence="2">
    <location>
        <begin position="664"/>
        <end position="727"/>
    </location>
</feature>
<dbReference type="GO" id="GO:0007009">
    <property type="term" value="P:plasma membrane organization"/>
    <property type="evidence" value="ECO:0007669"/>
    <property type="project" value="InterPro"/>
</dbReference>
<feature type="compositionally biased region" description="Low complexity" evidence="2">
    <location>
        <begin position="304"/>
        <end position="314"/>
    </location>
</feature>
<dbReference type="InterPro" id="IPR030127">
    <property type="entry name" value="MTSS1/MTSS2"/>
</dbReference>
<evidence type="ECO:0000313" key="4">
    <source>
        <dbReference type="EMBL" id="CDW26046.1"/>
    </source>
</evidence>
<feature type="domain" description="IMD" evidence="3">
    <location>
        <begin position="1"/>
        <end position="118"/>
    </location>
</feature>
<feature type="compositionally biased region" description="Low complexity" evidence="2">
    <location>
        <begin position="555"/>
        <end position="574"/>
    </location>
</feature>
<name>A0A0K2TKM2_LEPSM</name>
<feature type="compositionally biased region" description="Polar residues" evidence="2">
    <location>
        <begin position="507"/>
        <end position="530"/>
    </location>
</feature>
<evidence type="ECO:0000259" key="3">
    <source>
        <dbReference type="PROSITE" id="PS51338"/>
    </source>
</evidence>
<feature type="compositionally biased region" description="Polar residues" evidence="2">
    <location>
        <begin position="683"/>
        <end position="710"/>
    </location>
</feature>
<evidence type="ECO:0000256" key="1">
    <source>
        <dbReference type="SAM" id="Coils"/>
    </source>
</evidence>
<reference evidence="4" key="1">
    <citation type="submission" date="2014-05" db="EMBL/GenBank/DDBJ databases">
        <authorList>
            <person name="Chronopoulou M."/>
        </authorList>
    </citation>
    <scope>NUCLEOTIDE SEQUENCE</scope>
    <source>
        <tissue evidence="4">Whole organism</tissue>
    </source>
</reference>
<feature type="region of interest" description="Disordered" evidence="2">
    <location>
        <begin position="506"/>
        <end position="574"/>
    </location>
</feature>
<feature type="coiled-coil region" evidence="1">
    <location>
        <begin position="107"/>
        <end position="134"/>
    </location>
</feature>
<dbReference type="AlphaFoldDB" id="A0A0K2TKM2"/>
<dbReference type="GO" id="GO:0015629">
    <property type="term" value="C:actin cytoskeleton"/>
    <property type="evidence" value="ECO:0007669"/>
    <property type="project" value="TreeGrafter"/>
</dbReference>
<feature type="compositionally biased region" description="Polar residues" evidence="2">
    <location>
        <begin position="589"/>
        <end position="598"/>
    </location>
</feature>
<dbReference type="GO" id="GO:0030031">
    <property type="term" value="P:cell projection assembly"/>
    <property type="evidence" value="ECO:0007669"/>
    <property type="project" value="TreeGrafter"/>
</dbReference>
<dbReference type="PANTHER" id="PTHR15708">
    <property type="entry name" value="ACTIN BUNDLING/MISSING IN METASTASIS-RELATED"/>
    <property type="match status" value="1"/>
</dbReference>
<dbReference type="PROSITE" id="PS51338">
    <property type="entry name" value="IMD"/>
    <property type="match status" value="1"/>
</dbReference>
<dbReference type="InterPro" id="IPR013606">
    <property type="entry name" value="I-BAR_dom"/>
</dbReference>
<dbReference type="GO" id="GO:0005543">
    <property type="term" value="F:phospholipid binding"/>
    <property type="evidence" value="ECO:0007669"/>
    <property type="project" value="TreeGrafter"/>
</dbReference>
<dbReference type="OrthoDB" id="10061327at2759"/>
<organism evidence="4">
    <name type="scientific">Lepeophtheirus salmonis</name>
    <name type="common">Salmon louse</name>
    <name type="synonym">Caligus salmonis</name>
    <dbReference type="NCBI Taxonomy" id="72036"/>
    <lineage>
        <taxon>Eukaryota</taxon>
        <taxon>Metazoa</taxon>
        <taxon>Ecdysozoa</taxon>
        <taxon>Arthropoda</taxon>
        <taxon>Crustacea</taxon>
        <taxon>Multicrustacea</taxon>
        <taxon>Hexanauplia</taxon>
        <taxon>Copepoda</taxon>
        <taxon>Siphonostomatoida</taxon>
        <taxon>Caligidae</taxon>
        <taxon>Lepeophtheirus</taxon>
    </lineage>
</organism>
<accession>A0A0K2TKM2</accession>
<protein>
    <submittedName>
        <fullName evidence="4">Putative LOC100575191 [Acyrthosiphon pisum]</fullName>
    </submittedName>
</protein>
<dbReference type="GO" id="GO:0009898">
    <property type="term" value="C:cytoplasmic side of plasma membrane"/>
    <property type="evidence" value="ECO:0007669"/>
    <property type="project" value="TreeGrafter"/>
</dbReference>
<dbReference type="GO" id="GO:0003779">
    <property type="term" value="F:actin binding"/>
    <property type="evidence" value="ECO:0007669"/>
    <property type="project" value="InterPro"/>
</dbReference>
<dbReference type="InterPro" id="IPR027267">
    <property type="entry name" value="AH/BAR_dom_sf"/>
</dbReference>
<feature type="region of interest" description="Disordered" evidence="2">
    <location>
        <begin position="234"/>
        <end position="318"/>
    </location>
</feature>
<evidence type="ECO:0000256" key="2">
    <source>
        <dbReference type="SAM" id="MobiDB-lite"/>
    </source>
</evidence>
<feature type="non-terminal residue" evidence="4">
    <location>
        <position position="1"/>
    </location>
</feature>
<dbReference type="Gene3D" id="1.20.1270.60">
    <property type="entry name" value="Arfaptin homology (AH) domain/BAR domain"/>
    <property type="match status" value="1"/>
</dbReference>
<dbReference type="SUPFAM" id="SSF103657">
    <property type="entry name" value="BAR/IMD domain-like"/>
    <property type="match status" value="1"/>
</dbReference>
<dbReference type="PANTHER" id="PTHR15708:SF4">
    <property type="entry name" value="FI21477P1-RELATED"/>
    <property type="match status" value="1"/>
</dbReference>
<sequence>QNGAPIFDEFVSRAGKLHTTLKNTIFVLGSFLDSFQKIADAASNTKGATRDIGTCLTRIVMRHRALESRMKTLAGALMDCLVLPIQGKLEEWKKCAVTFDKEHSKGYKKSRSQIKKKSDQVQRLKKKLKKEKVADPSVKRLFDQCSKDLNAQFKTFENTERTAVRKALSEDRNRYCTFVAFLKPVLDEEIAMFTEIHQIEEILSKLNRTASLKESTEIFIEDFVQKGVRGKEGENGGSICLATPPSTPSSSMGSRKGSMSSLDSGGSTGTSNSSVSISINGSPTQRSIQSGSDYEAYTTTKNESLSTRPSSSLSHQKFTLSNPIGDIARPMSSTSWDGAHQVRPRTISTSYDKRTQRPVVTGTTFASNHVESGNNTDSELEEINSKSLLNQYNNFSTIKRTYSPFHRISDSHTLMKRPPLPQRCSSADRSITSTSFHGAYVRCASIDRASSHHNKPMVSLDNGPHYAIPKPTLNLTMVPNFHSDKRDMVIPHPVYMNCKDLDKMKNSKPTNTALNDGSVNGTINETVSPKSEQEGDDLKTPTVEELSFPGKKVTGSAEDGSSSSSGSIGSSSGYGSQCTIKFDENMPQCSIEGQSTPLSSPPHVHQNHQESYHHPNFLENRQFISNIMTLKRRSLSLRRNNDSSVQGCNLSPSHNTTMNNLGIHRSNSHSCDVKPPPPMRRSSIGNKDSLSPSKTLNVSFEPLQNDSSLMTDEDDTTPRGSVEDLPPMMANQEPLSILRRSTSMTGPPVQIIERNDRFRRSYQPGEKSSLFSTLSSKLNQRLKIEERPDPYILKLKSKSPDAEDKYGFGMQFQSTRQDYFIKSTRDVKDNINAKLRINPNSSNGA</sequence>